<reference evidence="1 2" key="2">
    <citation type="journal article" date="2022" name="Mol. Ecol. Resour.">
        <title>The genomes of chicory, endive, great burdock and yacon provide insights into Asteraceae paleo-polyploidization history and plant inulin production.</title>
        <authorList>
            <person name="Fan W."/>
            <person name="Wang S."/>
            <person name="Wang H."/>
            <person name="Wang A."/>
            <person name="Jiang F."/>
            <person name="Liu H."/>
            <person name="Zhao H."/>
            <person name="Xu D."/>
            <person name="Zhang Y."/>
        </authorList>
    </citation>
    <scope>NUCLEOTIDE SEQUENCE [LARGE SCALE GENOMIC DNA]</scope>
    <source>
        <strain evidence="2">cv. Niubang</strain>
    </source>
</reference>
<dbReference type="EMBL" id="CM042053">
    <property type="protein sequence ID" value="KAI3715570.1"/>
    <property type="molecule type" value="Genomic_DNA"/>
</dbReference>
<accession>A0ACB9B4H1</accession>
<keyword evidence="2" id="KW-1185">Reference proteome</keyword>
<reference evidence="2" key="1">
    <citation type="journal article" date="2022" name="Mol. Ecol. Resour.">
        <title>The genomes of chicory, endive, great burdock and yacon provide insights into Asteraceae palaeo-polyploidization history and plant inulin production.</title>
        <authorList>
            <person name="Fan W."/>
            <person name="Wang S."/>
            <person name="Wang H."/>
            <person name="Wang A."/>
            <person name="Jiang F."/>
            <person name="Liu H."/>
            <person name="Zhao H."/>
            <person name="Xu D."/>
            <person name="Zhang Y."/>
        </authorList>
    </citation>
    <scope>NUCLEOTIDE SEQUENCE [LARGE SCALE GENOMIC DNA]</scope>
    <source>
        <strain evidence="2">cv. Niubang</strain>
    </source>
</reference>
<name>A0ACB9B4H1_ARCLA</name>
<comment type="caution">
    <text evidence="1">The sequence shown here is derived from an EMBL/GenBank/DDBJ whole genome shotgun (WGS) entry which is preliminary data.</text>
</comment>
<sequence length="265" mass="30719">MFISSQESRKSNVSISDTIDVSEGDQFPPHSTRIGLDDVDLSVGLDLNEVPEIDDTRKFPDRSKWSHEEEKILALSYITIGTDVVIGYYNNLYNNRTSGWSDKYVLEKSHEQWRHVNQRKNNKVFKYKHVWKIMNDSEMFIPLKPDYHASKKTRNSDLGEFTSFANMDTSIDLDDYALRPRTMAQKVAKRKGKSKADDTINSDSTDGTQWNQMLELQSQKVKQKEIELRQKDYEILYKDTSGMSNSQLAMHQKICDQITSDRGLM</sequence>
<evidence type="ECO:0000313" key="2">
    <source>
        <dbReference type="Proteomes" id="UP001055879"/>
    </source>
</evidence>
<proteinExistence type="predicted"/>
<protein>
    <submittedName>
        <fullName evidence="1">Uncharacterized protein</fullName>
    </submittedName>
</protein>
<dbReference type="Proteomes" id="UP001055879">
    <property type="component" value="Linkage Group LG07"/>
</dbReference>
<organism evidence="1 2">
    <name type="scientific">Arctium lappa</name>
    <name type="common">Greater burdock</name>
    <name type="synonym">Lappa major</name>
    <dbReference type="NCBI Taxonomy" id="4217"/>
    <lineage>
        <taxon>Eukaryota</taxon>
        <taxon>Viridiplantae</taxon>
        <taxon>Streptophyta</taxon>
        <taxon>Embryophyta</taxon>
        <taxon>Tracheophyta</taxon>
        <taxon>Spermatophyta</taxon>
        <taxon>Magnoliopsida</taxon>
        <taxon>eudicotyledons</taxon>
        <taxon>Gunneridae</taxon>
        <taxon>Pentapetalae</taxon>
        <taxon>asterids</taxon>
        <taxon>campanulids</taxon>
        <taxon>Asterales</taxon>
        <taxon>Asteraceae</taxon>
        <taxon>Carduoideae</taxon>
        <taxon>Cardueae</taxon>
        <taxon>Arctiinae</taxon>
        <taxon>Arctium</taxon>
    </lineage>
</organism>
<gene>
    <name evidence="1" type="ORF">L6452_22556</name>
</gene>
<evidence type="ECO:0000313" key="1">
    <source>
        <dbReference type="EMBL" id="KAI3715570.1"/>
    </source>
</evidence>